<evidence type="ECO:0000313" key="1">
    <source>
        <dbReference type="EMBL" id="OYD16942.1"/>
    </source>
</evidence>
<protein>
    <recommendedName>
        <fullName evidence="3">Methyltransferase type 12 domain-containing protein</fullName>
    </recommendedName>
</protein>
<name>A0A235BXI9_UNCW3</name>
<dbReference type="AlphaFoldDB" id="A0A235BXI9"/>
<dbReference type="Gene3D" id="3.40.50.150">
    <property type="entry name" value="Vaccinia Virus protein VP39"/>
    <property type="match status" value="1"/>
</dbReference>
<organism evidence="1 2">
    <name type="scientific">candidate division WOR-3 bacterium JGI_Cruoil_03_51_56</name>
    <dbReference type="NCBI Taxonomy" id="1973747"/>
    <lineage>
        <taxon>Bacteria</taxon>
        <taxon>Bacteria division WOR-3</taxon>
    </lineage>
</organism>
<dbReference type="InterPro" id="IPR029063">
    <property type="entry name" value="SAM-dependent_MTases_sf"/>
</dbReference>
<gene>
    <name evidence="1" type="ORF">CH330_01350</name>
</gene>
<comment type="caution">
    <text evidence="1">The sequence shown here is derived from an EMBL/GenBank/DDBJ whole genome shotgun (WGS) entry which is preliminary data.</text>
</comment>
<proteinExistence type="predicted"/>
<dbReference type="EMBL" id="NOZP01000031">
    <property type="protein sequence ID" value="OYD16942.1"/>
    <property type="molecule type" value="Genomic_DNA"/>
</dbReference>
<accession>A0A235BXI9</accession>
<reference evidence="1 2" key="1">
    <citation type="submission" date="2017-07" db="EMBL/GenBank/DDBJ databases">
        <title>Recovery of genomes from metagenomes via a dereplication, aggregation, and scoring strategy.</title>
        <authorList>
            <person name="Sieber C.M."/>
            <person name="Probst A.J."/>
            <person name="Sharrar A."/>
            <person name="Thomas B.C."/>
            <person name="Hess M."/>
            <person name="Tringe S.G."/>
            <person name="Banfield J.F."/>
        </authorList>
    </citation>
    <scope>NUCLEOTIDE SEQUENCE [LARGE SCALE GENOMIC DNA]</scope>
    <source>
        <strain evidence="1">JGI_Cruoil_03_51_56</strain>
    </source>
</reference>
<evidence type="ECO:0008006" key="3">
    <source>
        <dbReference type="Google" id="ProtNLM"/>
    </source>
</evidence>
<dbReference type="Proteomes" id="UP000215559">
    <property type="component" value="Unassembled WGS sequence"/>
</dbReference>
<dbReference type="SUPFAM" id="SSF53335">
    <property type="entry name" value="S-adenosyl-L-methionine-dependent methyltransferases"/>
    <property type="match status" value="1"/>
</dbReference>
<evidence type="ECO:0000313" key="2">
    <source>
        <dbReference type="Proteomes" id="UP000215559"/>
    </source>
</evidence>
<sequence>MIFDKKTDYLFWRKFQFYLLKKYGAKPEHKLLDYGCGEFYGLGEYGNRVGPLLIKYLDEGNYYGLDIRKSVYKENTKIVQEQEELEAKHPKLIYIENMDSVQIFETFDYVWAFSVVIHMGDEILDKFLNFVSSHLKKTGVLYMNVNIAPRNTRCYWKGFPVVERPMNFYTVLTGKYGLTITDIGGLASFGYRHDPAAERQRMLRVTRV</sequence>